<accession>A0A4Q7PE43</accession>
<keyword evidence="2" id="KW-1185">Reference proteome</keyword>
<name>A0A4Q7PE43_9BACT</name>
<proteinExistence type="predicted"/>
<protein>
    <submittedName>
        <fullName evidence="1">Uncharacterized protein</fullName>
    </submittedName>
</protein>
<dbReference type="Proteomes" id="UP000292209">
    <property type="component" value="Unassembled WGS sequence"/>
</dbReference>
<dbReference type="EMBL" id="SGXG01000001">
    <property type="protein sequence ID" value="RZS98048.1"/>
    <property type="molecule type" value="Genomic_DNA"/>
</dbReference>
<comment type="caution">
    <text evidence="1">The sequence shown here is derived from an EMBL/GenBank/DDBJ whole genome shotgun (WGS) entry which is preliminary data.</text>
</comment>
<reference evidence="1 2" key="1">
    <citation type="submission" date="2019-02" db="EMBL/GenBank/DDBJ databases">
        <title>Genomic Encyclopedia of Archaeal and Bacterial Type Strains, Phase II (KMG-II): from individual species to whole genera.</title>
        <authorList>
            <person name="Goeker M."/>
        </authorList>
    </citation>
    <scope>NUCLEOTIDE SEQUENCE [LARGE SCALE GENOMIC DNA]</scope>
    <source>
        <strain evidence="1 2">DSM 21411</strain>
    </source>
</reference>
<evidence type="ECO:0000313" key="2">
    <source>
        <dbReference type="Proteomes" id="UP000292209"/>
    </source>
</evidence>
<gene>
    <name evidence="1" type="ORF">BC751_3680</name>
</gene>
<organism evidence="1 2">
    <name type="scientific">Cecembia calidifontis</name>
    <dbReference type="NCBI Taxonomy" id="1187080"/>
    <lineage>
        <taxon>Bacteria</taxon>
        <taxon>Pseudomonadati</taxon>
        <taxon>Bacteroidota</taxon>
        <taxon>Cytophagia</taxon>
        <taxon>Cytophagales</taxon>
        <taxon>Cyclobacteriaceae</taxon>
        <taxon>Cecembia</taxon>
    </lineage>
</organism>
<dbReference type="AlphaFoldDB" id="A0A4Q7PE43"/>
<sequence>MVSQKEKRNFFESNIKYMELTSGWYPYDIDFFKKSTELVGLSSFKIKKGANRSLYLSGWS</sequence>
<evidence type="ECO:0000313" key="1">
    <source>
        <dbReference type="EMBL" id="RZS98048.1"/>
    </source>
</evidence>